<protein>
    <submittedName>
        <fullName evidence="2">IMV protein</fullName>
    </submittedName>
</protein>
<feature type="transmembrane region" description="Helical" evidence="1">
    <location>
        <begin position="6"/>
        <end position="28"/>
    </location>
</feature>
<dbReference type="EMBL" id="MF467280">
    <property type="protein sequence ID" value="ATI20966.1"/>
    <property type="molecule type" value="Genomic_DNA"/>
</dbReference>
<dbReference type="KEGG" id="vg:65100227"/>
<accession>A0A2C9DSI3</accession>
<organism evidence="2">
    <name type="scientific">Western grey kangaroopox virus</name>
    <dbReference type="NCBI Taxonomy" id="1566307"/>
    <lineage>
        <taxon>Viruses</taxon>
        <taxon>Varidnaviria</taxon>
        <taxon>Bamfordvirae</taxon>
        <taxon>Nucleocytoviricota</taxon>
        <taxon>Pokkesviricetes</taxon>
        <taxon>Chitovirales</taxon>
        <taxon>Poxviridae</taxon>
        <taxon>Chordopoxvirinae</taxon>
        <taxon>Macropopoxvirus</taxon>
        <taxon>Macropopoxvirus mfuliginosuspox</taxon>
        <taxon>Western kangaroopox virus</taxon>
    </lineage>
</organism>
<dbReference type="GeneID" id="65100227"/>
<keyword evidence="1" id="KW-0472">Membrane</keyword>
<evidence type="ECO:0000313" key="3">
    <source>
        <dbReference type="Proteomes" id="UP000318778"/>
    </source>
</evidence>
<evidence type="ECO:0000313" key="2">
    <source>
        <dbReference type="EMBL" id="ATI20966.1"/>
    </source>
</evidence>
<reference evidence="2" key="1">
    <citation type="journal article" date="2017" name="Virus Res.">
        <title>Complete genomic characterisation of two novel poxviruses (WKPV and EKPV) from western and eastern grey kangaroos.</title>
        <authorList>
            <person name="Bennett M."/>
            <person name="Tu S.L."/>
            <person name="Upton C."/>
            <person name="McArtor C."/>
            <person name="Gillett A."/>
            <person name="Laird T."/>
            <person name="O'Dea M."/>
        </authorList>
    </citation>
    <scope>NUCLEOTIDE SEQUENCE [LARGE SCALE GENOMIC DNA]</scope>
    <source>
        <strain evidence="2">Western Australia</strain>
    </source>
</reference>
<dbReference type="RefSeq" id="YP_010085156.1">
    <property type="nucleotide sequence ID" value="NC_055228.1"/>
</dbReference>
<name>A0A2C9DSI3_9POXV</name>
<proteinExistence type="predicted"/>
<keyword evidence="1" id="KW-1133">Transmembrane helix</keyword>
<sequence length="52" mass="5963">MNVPILVLAVAATALSMVLNLTECFIRFRRQRERKALRQTSHDSEMVVFNVS</sequence>
<keyword evidence="1" id="KW-0812">Transmembrane</keyword>
<keyword evidence="3" id="KW-1185">Reference proteome</keyword>
<dbReference type="Proteomes" id="UP000318778">
    <property type="component" value="Segment"/>
</dbReference>
<evidence type="ECO:0000256" key="1">
    <source>
        <dbReference type="SAM" id="Phobius"/>
    </source>
</evidence>